<evidence type="ECO:0000313" key="1">
    <source>
        <dbReference type="EMBL" id="MBB3842326.1"/>
    </source>
</evidence>
<name>A0A7W6EUE7_9BACT</name>
<comment type="caution">
    <text evidence="1">The sequence shown here is derived from an EMBL/GenBank/DDBJ whole genome shotgun (WGS) entry which is preliminary data.</text>
</comment>
<dbReference type="Proteomes" id="UP000541352">
    <property type="component" value="Unassembled WGS sequence"/>
</dbReference>
<evidence type="ECO:0000313" key="2">
    <source>
        <dbReference type="Proteomes" id="UP000541352"/>
    </source>
</evidence>
<gene>
    <name evidence="1" type="ORF">FHS57_006357</name>
</gene>
<sequence length="111" mass="12352">MLSSILKDVTQRFNNFLLPQVPMGGKQMILGDIAKHSGQQDSPGSDTIQNNLVLTLVSVEEENSLKNNYPLKQEQSVAIRGIHYRRTENSGLLLIASREVALKLVVHFPVI</sequence>
<accession>A0A7W6EUE7</accession>
<organism evidence="1 2">
    <name type="scientific">Runella defluvii</name>
    <dbReference type="NCBI Taxonomy" id="370973"/>
    <lineage>
        <taxon>Bacteria</taxon>
        <taxon>Pseudomonadati</taxon>
        <taxon>Bacteroidota</taxon>
        <taxon>Cytophagia</taxon>
        <taxon>Cytophagales</taxon>
        <taxon>Spirosomataceae</taxon>
        <taxon>Runella</taxon>
    </lineage>
</organism>
<dbReference type="RefSeq" id="WP_183980627.1">
    <property type="nucleotide sequence ID" value="NZ_JACIBY010000034.1"/>
</dbReference>
<proteinExistence type="predicted"/>
<keyword evidence="2" id="KW-1185">Reference proteome</keyword>
<dbReference type="AlphaFoldDB" id="A0A7W6EUE7"/>
<reference evidence="1 2" key="1">
    <citation type="submission" date="2020-08" db="EMBL/GenBank/DDBJ databases">
        <title>Genomic Encyclopedia of Type Strains, Phase IV (KMG-IV): sequencing the most valuable type-strain genomes for metagenomic binning, comparative biology and taxonomic classification.</title>
        <authorList>
            <person name="Goeker M."/>
        </authorList>
    </citation>
    <scope>NUCLEOTIDE SEQUENCE [LARGE SCALE GENOMIC DNA]</scope>
    <source>
        <strain evidence="1 2">DSM 17976</strain>
    </source>
</reference>
<dbReference type="EMBL" id="JACIBY010000034">
    <property type="protein sequence ID" value="MBB3842326.1"/>
    <property type="molecule type" value="Genomic_DNA"/>
</dbReference>
<protein>
    <submittedName>
        <fullName evidence="1">Uncharacterized protein</fullName>
    </submittedName>
</protein>